<sequence length="1113" mass="121103">MADGQDKGPARTPSPVSQQQHRPPPVHLTSSLSNTTVIAVEDLYASPVESVSASRSPFNEKLEAPSSSIPRRQASAITTGDIPSTLEEAGDEGKGPLGPLRSRIMPNHTIAEGVNHGMQAFRRTLDRMNTAIHGSSSDLGGSATPGSARGTFTGSQTSSRRHHSLHSRVPRTRPTLAQFHNRDQPSRLFVPPPYGQEEVQEAAKVFAAGIARTTAMQEAAAAAAAAGASSSAVAVGVAAVPSAEIGFAMSDTESILSEEEPVVRVHYEIHMHENEQTEPICPLNETNMEKLTQELDLTAEEQSKVREIQDTENLRDYLEQLPREYDVTIVVDEHGPTSPNVAFSPTDAVLGNEMAIVRRESISSEMEERPETDLSAMPVEEPKASWLELFYDLLYVANLTEFTHSHPITDMDALTTYIGWFVILWWTWAGQTFWAARYDMDDLFTKVLKLVEFWALISFGSFSSDHLGRTVNGFIVSYCVQKCVLMIEYGNVHNVRWRYVMWYGSILIEVAVLLIFGRRSSVTFAGSHLPERFALFTIIVLGESIIGLIGLSVGANSWEFGQEQYLALCLLFTVILYSLWWLYFDDFSEDVFHNTTSLSQLWAYLHLPLHVCMVLVGTGALDLIRLYQLEHHIKQISHTPEGLDTGTLSSLLSSKSLLPPSRNNAGMDIPILQMLTSGNIPTLGPNDAVFLAGGGGGTTDFNLTKQYFMAASGAVFLCNSLLKWINLRTYDKFQKIVYFSRLFVSILVFCLMAVPLDRMTPYALLGMMAGFSVFQVAVDLAVIYFGAYGFVEDIGTWVQSARSSIDLGSILPSRFGSRANSVVNLHAFSQLKEHNVSKASVLGAPFLSVPTLHHPHSSSVTTAPMTAVGGIRPSQPPLSPLQQQQLHHQQQQHQQALNNIRINANSLGSSGAYGNLLQALRDIKNRERTRVGGGGLDTHQHGAHSTTPTSVTNTTNGGGCGGAPTARSLPQDSPACITTVHRQRSPLHSPSIHGPYGHNNNTATNSNNQNFLSAANAHASSSTWRSYSNPGLSSHHHLNSSPTSSPATTHSRGTGIRSATTSLHRGDRLVQLMPSLKSATSTTTSTAPTTSSPSLGAAGLRAIFEQDKSNVMG</sequence>
<dbReference type="PANTHER" id="PTHR42101:SF1">
    <property type="entry name" value="LOW TEMPERATURE REQUIREMENT A"/>
    <property type="match status" value="1"/>
</dbReference>
<feature type="region of interest" description="Disordered" evidence="1">
    <location>
        <begin position="1022"/>
        <end position="1066"/>
    </location>
</feature>
<keyword evidence="2" id="KW-1133">Transmembrane helix</keyword>
<feature type="compositionally biased region" description="Low complexity" evidence="1">
    <location>
        <begin position="1078"/>
        <end position="1094"/>
    </location>
</feature>
<evidence type="ECO:0000256" key="1">
    <source>
        <dbReference type="SAM" id="MobiDB-lite"/>
    </source>
</evidence>
<feature type="transmembrane region" description="Helical" evidence="2">
    <location>
        <begin position="417"/>
        <end position="435"/>
    </location>
</feature>
<feature type="region of interest" description="Disordered" evidence="1">
    <location>
        <begin position="1078"/>
        <end position="1098"/>
    </location>
</feature>
<feature type="region of interest" description="Disordered" evidence="1">
    <location>
        <begin position="929"/>
        <end position="1008"/>
    </location>
</feature>
<evidence type="ECO:0000256" key="2">
    <source>
        <dbReference type="SAM" id="Phobius"/>
    </source>
</evidence>
<feature type="transmembrane region" description="Helical" evidence="2">
    <location>
        <begin position="499"/>
        <end position="517"/>
    </location>
</feature>
<feature type="compositionally biased region" description="Low complexity" evidence="1">
    <location>
        <begin position="1040"/>
        <end position="1051"/>
    </location>
</feature>
<name>A0A9P6Q5A9_9FUNG</name>
<comment type="caution">
    <text evidence="3">The sequence shown here is derived from an EMBL/GenBank/DDBJ whole genome shotgun (WGS) entry which is preliminary data.</text>
</comment>
<feature type="compositionally biased region" description="Low complexity" evidence="1">
    <location>
        <begin position="999"/>
        <end position="1008"/>
    </location>
</feature>
<organism evidence="3 4">
    <name type="scientific">Actinomortierella ambigua</name>
    <dbReference type="NCBI Taxonomy" id="1343610"/>
    <lineage>
        <taxon>Eukaryota</taxon>
        <taxon>Fungi</taxon>
        <taxon>Fungi incertae sedis</taxon>
        <taxon>Mucoromycota</taxon>
        <taxon>Mortierellomycotina</taxon>
        <taxon>Mortierellomycetes</taxon>
        <taxon>Mortierellales</taxon>
        <taxon>Mortierellaceae</taxon>
        <taxon>Actinomortierella</taxon>
    </lineage>
</organism>
<evidence type="ECO:0008006" key="5">
    <source>
        <dbReference type="Google" id="ProtNLM"/>
    </source>
</evidence>
<feature type="region of interest" description="Disordered" evidence="1">
    <location>
        <begin position="133"/>
        <end position="187"/>
    </location>
</feature>
<feature type="transmembrane region" description="Helical" evidence="2">
    <location>
        <begin position="736"/>
        <end position="756"/>
    </location>
</feature>
<keyword evidence="4" id="KW-1185">Reference proteome</keyword>
<evidence type="ECO:0000313" key="3">
    <source>
        <dbReference type="EMBL" id="KAG0260998.1"/>
    </source>
</evidence>
<feature type="region of interest" description="Disordered" evidence="1">
    <location>
        <begin position="48"/>
        <end position="99"/>
    </location>
</feature>
<dbReference type="Pfam" id="PF06772">
    <property type="entry name" value="LtrA"/>
    <property type="match status" value="1"/>
</dbReference>
<evidence type="ECO:0000313" key="4">
    <source>
        <dbReference type="Proteomes" id="UP000807716"/>
    </source>
</evidence>
<feature type="transmembrane region" description="Helical" evidence="2">
    <location>
        <begin position="762"/>
        <end position="785"/>
    </location>
</feature>
<reference evidence="3" key="1">
    <citation type="journal article" date="2020" name="Fungal Divers.">
        <title>Resolving the Mortierellaceae phylogeny through synthesis of multi-gene phylogenetics and phylogenomics.</title>
        <authorList>
            <person name="Vandepol N."/>
            <person name="Liber J."/>
            <person name="Desiro A."/>
            <person name="Na H."/>
            <person name="Kennedy M."/>
            <person name="Barry K."/>
            <person name="Grigoriev I.V."/>
            <person name="Miller A.N."/>
            <person name="O'Donnell K."/>
            <person name="Stajich J.E."/>
            <person name="Bonito G."/>
        </authorList>
    </citation>
    <scope>NUCLEOTIDE SEQUENCE</scope>
    <source>
        <strain evidence="3">BC1065</strain>
    </source>
</reference>
<feature type="compositionally biased region" description="Low complexity" evidence="1">
    <location>
        <begin position="945"/>
        <end position="955"/>
    </location>
</feature>
<dbReference type="AlphaFoldDB" id="A0A9P6Q5A9"/>
<feature type="region of interest" description="Disordered" evidence="1">
    <location>
        <begin position="1"/>
        <end position="33"/>
    </location>
</feature>
<feature type="transmembrane region" description="Helical" evidence="2">
    <location>
        <begin position="603"/>
        <end position="624"/>
    </location>
</feature>
<dbReference type="PANTHER" id="PTHR42101">
    <property type="entry name" value="CHROMOSOME 16, WHOLE GENOME SHOTGUN SEQUENCE"/>
    <property type="match status" value="1"/>
</dbReference>
<keyword evidence="2" id="KW-0472">Membrane</keyword>
<feature type="compositionally biased region" description="Low complexity" evidence="1">
    <location>
        <begin position="880"/>
        <end position="893"/>
    </location>
</feature>
<dbReference type="InterPro" id="IPR010640">
    <property type="entry name" value="Low_temperature_requirement_A"/>
</dbReference>
<feature type="compositionally biased region" description="Basic residues" evidence="1">
    <location>
        <begin position="159"/>
        <end position="171"/>
    </location>
</feature>
<accession>A0A9P6Q5A9</accession>
<dbReference type="Proteomes" id="UP000807716">
    <property type="component" value="Unassembled WGS sequence"/>
</dbReference>
<keyword evidence="2" id="KW-0812">Transmembrane</keyword>
<dbReference type="OrthoDB" id="191995at2759"/>
<dbReference type="EMBL" id="JAAAJB010000230">
    <property type="protein sequence ID" value="KAG0260998.1"/>
    <property type="molecule type" value="Genomic_DNA"/>
</dbReference>
<feature type="transmembrane region" description="Helical" evidence="2">
    <location>
        <begin position="533"/>
        <end position="553"/>
    </location>
</feature>
<proteinExistence type="predicted"/>
<feature type="compositionally biased region" description="Polar residues" evidence="1">
    <location>
        <begin position="65"/>
        <end position="82"/>
    </location>
</feature>
<feature type="transmembrane region" description="Helical" evidence="2">
    <location>
        <begin position="565"/>
        <end position="583"/>
    </location>
</feature>
<protein>
    <recommendedName>
        <fullName evidence="5">Bacterial low temperature requirement A protein-domain-containing protein</fullName>
    </recommendedName>
</protein>
<gene>
    <name evidence="3" type="ORF">DFQ27_003215</name>
</gene>
<feature type="compositionally biased region" description="Polar residues" evidence="1">
    <location>
        <begin position="1022"/>
        <end position="1032"/>
    </location>
</feature>
<feature type="region of interest" description="Disordered" evidence="1">
    <location>
        <begin position="869"/>
        <end position="893"/>
    </location>
</feature>